<sequence>MMAALLFSSTNSGHRQSCGGSILNNRAVLTAAHCTIGDPVSRGMETLTVVELFITLNKLSTTRSTTRGLWTMTSPSFASLEHSPTTTTYALLLSPAPTTTLETTKSFGLPDGGELL</sequence>
<proteinExistence type="predicted"/>
<dbReference type="InterPro" id="IPR001254">
    <property type="entry name" value="Trypsin_dom"/>
</dbReference>
<gene>
    <name evidence="3" type="primary">LOC113501971</name>
</gene>
<evidence type="ECO:0000313" key="3">
    <source>
        <dbReference type="RefSeq" id="XP_026739105.1"/>
    </source>
</evidence>
<accession>A0A7E5WEI3</accession>
<protein>
    <submittedName>
        <fullName evidence="3">Uncharacterized protein LOC113501971</fullName>
    </submittedName>
</protein>
<dbReference type="OrthoDB" id="7438737at2759"/>
<dbReference type="Gene3D" id="2.40.10.10">
    <property type="entry name" value="Trypsin-like serine proteases"/>
    <property type="match status" value="1"/>
</dbReference>
<dbReference type="SUPFAM" id="SSF50494">
    <property type="entry name" value="Trypsin-like serine proteases"/>
    <property type="match status" value="1"/>
</dbReference>
<dbReference type="InterPro" id="IPR018114">
    <property type="entry name" value="TRYPSIN_HIS"/>
</dbReference>
<dbReference type="Proteomes" id="UP000322000">
    <property type="component" value="Chromosome 16"/>
</dbReference>
<organism evidence="2 3">
    <name type="scientific">Trichoplusia ni</name>
    <name type="common">Cabbage looper</name>
    <dbReference type="NCBI Taxonomy" id="7111"/>
    <lineage>
        <taxon>Eukaryota</taxon>
        <taxon>Metazoa</taxon>
        <taxon>Ecdysozoa</taxon>
        <taxon>Arthropoda</taxon>
        <taxon>Hexapoda</taxon>
        <taxon>Insecta</taxon>
        <taxon>Pterygota</taxon>
        <taxon>Neoptera</taxon>
        <taxon>Endopterygota</taxon>
        <taxon>Lepidoptera</taxon>
        <taxon>Glossata</taxon>
        <taxon>Ditrysia</taxon>
        <taxon>Noctuoidea</taxon>
        <taxon>Noctuidae</taxon>
        <taxon>Plusiinae</taxon>
        <taxon>Trichoplusia</taxon>
    </lineage>
</organism>
<dbReference type="InParanoid" id="A0A7E5WEI3"/>
<dbReference type="InterPro" id="IPR043504">
    <property type="entry name" value="Peptidase_S1_PA_chymotrypsin"/>
</dbReference>
<name>A0A7E5WEI3_TRINI</name>
<dbReference type="Pfam" id="PF00089">
    <property type="entry name" value="Trypsin"/>
    <property type="match status" value="1"/>
</dbReference>
<dbReference type="GO" id="GO:0004252">
    <property type="term" value="F:serine-type endopeptidase activity"/>
    <property type="evidence" value="ECO:0007669"/>
    <property type="project" value="InterPro"/>
</dbReference>
<dbReference type="GeneID" id="113501971"/>
<dbReference type="AlphaFoldDB" id="A0A7E5WEI3"/>
<dbReference type="KEGG" id="tnl:113501971"/>
<dbReference type="InterPro" id="IPR009003">
    <property type="entry name" value="Peptidase_S1_PA"/>
</dbReference>
<evidence type="ECO:0000259" key="1">
    <source>
        <dbReference type="Pfam" id="PF00089"/>
    </source>
</evidence>
<keyword evidence="2" id="KW-1185">Reference proteome</keyword>
<dbReference type="PROSITE" id="PS00134">
    <property type="entry name" value="TRYPSIN_HIS"/>
    <property type="match status" value="1"/>
</dbReference>
<dbReference type="RefSeq" id="XP_026739105.1">
    <property type="nucleotide sequence ID" value="XM_026883304.1"/>
</dbReference>
<reference evidence="3" key="1">
    <citation type="submission" date="2025-08" db="UniProtKB">
        <authorList>
            <consortium name="RefSeq"/>
        </authorList>
    </citation>
    <scope>IDENTIFICATION</scope>
</reference>
<evidence type="ECO:0000313" key="2">
    <source>
        <dbReference type="Proteomes" id="UP000322000"/>
    </source>
</evidence>
<feature type="domain" description="Peptidase S1" evidence="1">
    <location>
        <begin position="7"/>
        <end position="41"/>
    </location>
</feature>
<dbReference type="GO" id="GO:0006508">
    <property type="term" value="P:proteolysis"/>
    <property type="evidence" value="ECO:0007669"/>
    <property type="project" value="InterPro"/>
</dbReference>